<proteinExistence type="predicted"/>
<geneLocation type="plasmid" evidence="3 4">
    <name>pPDG3</name>
</geneLocation>
<keyword evidence="1" id="KW-1133">Transmembrane helix</keyword>
<feature type="transmembrane region" description="Helical" evidence="1">
    <location>
        <begin position="21"/>
        <end position="42"/>
    </location>
</feature>
<dbReference type="Pfam" id="PF13400">
    <property type="entry name" value="Tad"/>
    <property type="match status" value="1"/>
</dbReference>
<accession>A0A076F0A0</accession>
<name>A0A076F0A0_RHOOP</name>
<sequence>MTNALRKRLASRLPEEHRDKGAVTLMTVVFAPVLIFFVWGLIVDGGGMLTADQRADNVAEDAARAAGQQIIGSVSARGIDTVVDPVRATAAAKRYLFEAGVDGDVIPTGPRTLLITTRIVYNSKLLPYPRTKLLVGTAAVNLNRTNAGEVYIP</sequence>
<organism evidence="3 4">
    <name type="scientific">Rhodococcus opacus</name>
    <name type="common">Nocardia opaca</name>
    <dbReference type="NCBI Taxonomy" id="37919"/>
    <lineage>
        <taxon>Bacteria</taxon>
        <taxon>Bacillati</taxon>
        <taxon>Actinomycetota</taxon>
        <taxon>Actinomycetes</taxon>
        <taxon>Mycobacteriales</taxon>
        <taxon>Nocardiaceae</taxon>
        <taxon>Rhodococcus</taxon>
    </lineage>
</organism>
<dbReference type="AlphaFoldDB" id="A0A076F0A0"/>
<evidence type="ECO:0000313" key="4">
    <source>
        <dbReference type="Proteomes" id="UP000028488"/>
    </source>
</evidence>
<dbReference type="RefSeq" id="WP_005560298.1">
    <property type="nucleotide sequence ID" value="NZ_CAJUXZ010000034.1"/>
</dbReference>
<dbReference type="InterPro" id="IPR028087">
    <property type="entry name" value="Tad_N"/>
</dbReference>
<dbReference type="EMBL" id="CP008950">
    <property type="protein sequence ID" value="AII11103.1"/>
    <property type="molecule type" value="Genomic_DNA"/>
</dbReference>
<keyword evidence="1" id="KW-0812">Transmembrane</keyword>
<keyword evidence="1" id="KW-0472">Membrane</keyword>
<dbReference type="Proteomes" id="UP000028488">
    <property type="component" value="Plasmid pPDG3"/>
</dbReference>
<evidence type="ECO:0000256" key="1">
    <source>
        <dbReference type="SAM" id="Phobius"/>
    </source>
</evidence>
<evidence type="ECO:0000313" key="3">
    <source>
        <dbReference type="EMBL" id="AII11103.1"/>
    </source>
</evidence>
<feature type="domain" description="Putative Flp pilus-assembly TadG-like N-terminal" evidence="2">
    <location>
        <begin position="21"/>
        <end position="69"/>
    </location>
</feature>
<gene>
    <name evidence="3" type="ORF">EP51_44380</name>
</gene>
<reference evidence="3 4" key="1">
    <citation type="submission" date="2014-07" db="EMBL/GenBank/DDBJ databases">
        <title>Genome Sequence of Rhodococcus opacus Strain R7, a Biodegrader of Mono- and Polycyclic Aromatic Hydrocarbons.</title>
        <authorList>
            <person name="Di Gennaro P."/>
            <person name="Zampolli J."/>
            <person name="Presti I."/>
            <person name="Cappelletti M."/>
            <person name="D'Ursi P."/>
            <person name="Orro A."/>
            <person name="Mezzelani A."/>
            <person name="Milanesi L."/>
        </authorList>
    </citation>
    <scope>NUCLEOTIDE SEQUENCE [LARGE SCALE GENOMIC DNA]</scope>
    <source>
        <strain evidence="3 4">R7</strain>
        <plasmid evidence="3">pPDG3</plasmid>
    </source>
</reference>
<evidence type="ECO:0000259" key="2">
    <source>
        <dbReference type="Pfam" id="PF13400"/>
    </source>
</evidence>
<protein>
    <submittedName>
        <fullName evidence="3">Membrane protein</fullName>
    </submittedName>
</protein>
<keyword evidence="3" id="KW-0614">Plasmid</keyword>